<dbReference type="InterPro" id="IPR020846">
    <property type="entry name" value="MFS_dom"/>
</dbReference>
<keyword evidence="3" id="KW-1133">Transmembrane helix</keyword>
<feature type="transmembrane region" description="Helical" evidence="3">
    <location>
        <begin position="59"/>
        <end position="81"/>
    </location>
</feature>
<feature type="transmembrane region" description="Helical" evidence="3">
    <location>
        <begin position="177"/>
        <end position="199"/>
    </location>
</feature>
<dbReference type="InterPro" id="IPR036259">
    <property type="entry name" value="MFS_trans_sf"/>
</dbReference>
<feature type="transmembrane region" description="Helical" evidence="3">
    <location>
        <begin position="351"/>
        <end position="373"/>
    </location>
</feature>
<organism evidence="5 6">
    <name type="scientific">Lasiodiplodia theobromae</name>
    <dbReference type="NCBI Taxonomy" id="45133"/>
    <lineage>
        <taxon>Eukaryota</taxon>
        <taxon>Fungi</taxon>
        <taxon>Dikarya</taxon>
        <taxon>Ascomycota</taxon>
        <taxon>Pezizomycotina</taxon>
        <taxon>Dothideomycetes</taxon>
        <taxon>Dothideomycetes incertae sedis</taxon>
        <taxon>Botryosphaeriales</taxon>
        <taxon>Botryosphaeriaceae</taxon>
        <taxon>Lasiodiplodia</taxon>
    </lineage>
</organism>
<feature type="transmembrane region" description="Helical" evidence="3">
    <location>
        <begin position="20"/>
        <end position="39"/>
    </location>
</feature>
<feature type="transmembrane region" description="Helical" evidence="3">
    <location>
        <begin position="113"/>
        <end position="134"/>
    </location>
</feature>
<feature type="domain" description="Major facilitator superfamily (MFS) profile" evidence="4">
    <location>
        <begin position="17"/>
        <end position="404"/>
    </location>
</feature>
<accession>A0A8H7MCA0</accession>
<evidence type="ECO:0000256" key="1">
    <source>
        <dbReference type="ARBA" id="ARBA00004141"/>
    </source>
</evidence>
<dbReference type="PROSITE" id="PS50850">
    <property type="entry name" value="MFS"/>
    <property type="match status" value="1"/>
</dbReference>
<gene>
    <name evidence="5" type="ORF">BFW01_g1261</name>
</gene>
<feature type="transmembrane region" description="Helical" evidence="3">
    <location>
        <begin position="88"/>
        <end position="107"/>
    </location>
</feature>
<feature type="transmembrane region" description="Helical" evidence="3">
    <location>
        <begin position="261"/>
        <end position="279"/>
    </location>
</feature>
<evidence type="ECO:0000313" key="6">
    <source>
        <dbReference type="Proteomes" id="UP000627934"/>
    </source>
</evidence>
<dbReference type="Pfam" id="PF07690">
    <property type="entry name" value="MFS_1"/>
    <property type="match status" value="1"/>
</dbReference>
<comment type="caution">
    <text evidence="5">The sequence shown here is derived from an EMBL/GenBank/DDBJ whole genome shotgun (WGS) entry which is preliminary data.</text>
</comment>
<name>A0A8H7MCA0_9PEZI</name>
<comment type="similarity">
    <text evidence="2">Belongs to the major facilitator superfamily. Monocarboxylate porter (TC 2.A.1.13) family.</text>
</comment>
<dbReference type="Gene3D" id="1.20.1250.20">
    <property type="entry name" value="MFS general substrate transporter like domains"/>
    <property type="match status" value="1"/>
</dbReference>
<evidence type="ECO:0000259" key="4">
    <source>
        <dbReference type="PROSITE" id="PS50850"/>
    </source>
</evidence>
<dbReference type="InterPro" id="IPR050327">
    <property type="entry name" value="Proton-linked_MCT"/>
</dbReference>
<feature type="transmembrane region" description="Helical" evidence="3">
    <location>
        <begin position="226"/>
        <end position="249"/>
    </location>
</feature>
<evidence type="ECO:0000313" key="5">
    <source>
        <dbReference type="EMBL" id="KAF9630699.1"/>
    </source>
</evidence>
<dbReference type="SUPFAM" id="SSF103473">
    <property type="entry name" value="MFS general substrate transporter"/>
    <property type="match status" value="1"/>
</dbReference>
<feature type="transmembrane region" description="Helical" evidence="3">
    <location>
        <begin position="379"/>
        <end position="399"/>
    </location>
</feature>
<keyword evidence="3" id="KW-0812">Transmembrane</keyword>
<feature type="transmembrane region" description="Helical" evidence="3">
    <location>
        <begin position="146"/>
        <end position="165"/>
    </location>
</feature>
<dbReference type="PANTHER" id="PTHR11360:SF250">
    <property type="entry name" value="MFS-TYPE TRANSPORTER AFUA_1G00970"/>
    <property type="match status" value="1"/>
</dbReference>
<feature type="transmembrane region" description="Helical" evidence="3">
    <location>
        <begin position="286"/>
        <end position="310"/>
    </location>
</feature>
<evidence type="ECO:0000256" key="3">
    <source>
        <dbReference type="SAM" id="Phobius"/>
    </source>
</evidence>
<reference evidence="5" key="2">
    <citation type="journal article" date="2018" name="DNA Res.">
        <title>Comparative genome and transcriptome analyses reveal adaptations to opportunistic infections in woody plant degrading pathogens of Botryosphaeriaceae.</title>
        <authorList>
            <person name="Yan J.Y."/>
            <person name="Zhao W.S."/>
            <person name="Chen Z."/>
            <person name="Xing Q.K."/>
            <person name="Zhang W."/>
            <person name="Chethana K.W.T."/>
            <person name="Xue M.F."/>
            <person name="Xu J.P."/>
            <person name="Phillips A.J.L."/>
            <person name="Wang Y."/>
            <person name="Liu J.H."/>
            <person name="Liu M."/>
            <person name="Zhou Y."/>
            <person name="Jayawardena R.S."/>
            <person name="Manawasinghe I.S."/>
            <person name="Huang J.B."/>
            <person name="Qiao G.H."/>
            <person name="Fu C.Y."/>
            <person name="Guo F.F."/>
            <person name="Dissanayake A.J."/>
            <person name="Peng Y.L."/>
            <person name="Hyde K.D."/>
            <person name="Li X.H."/>
        </authorList>
    </citation>
    <scope>NUCLEOTIDE SEQUENCE</scope>
    <source>
        <strain evidence="5">CSS-01s</strain>
    </source>
</reference>
<dbReference type="PANTHER" id="PTHR11360">
    <property type="entry name" value="MONOCARBOXYLATE TRANSPORTER"/>
    <property type="match status" value="1"/>
</dbReference>
<dbReference type="GO" id="GO:0016020">
    <property type="term" value="C:membrane"/>
    <property type="evidence" value="ECO:0007669"/>
    <property type="project" value="UniProtKB-SubCell"/>
</dbReference>
<evidence type="ECO:0000256" key="2">
    <source>
        <dbReference type="ARBA" id="ARBA00006727"/>
    </source>
</evidence>
<proteinExistence type="inferred from homology"/>
<dbReference type="InterPro" id="IPR011701">
    <property type="entry name" value="MFS"/>
</dbReference>
<reference evidence="5" key="1">
    <citation type="submission" date="2016-08" db="EMBL/GenBank/DDBJ databases">
        <authorList>
            <person name="Yan J."/>
        </authorList>
    </citation>
    <scope>NUCLEOTIDE SEQUENCE</scope>
    <source>
        <strain evidence="5">CSS-01s</strain>
    </source>
</reference>
<dbReference type="AlphaFoldDB" id="A0A8H7MCA0"/>
<dbReference type="EMBL" id="MDYX01000041">
    <property type="protein sequence ID" value="KAF9630699.1"/>
    <property type="molecule type" value="Genomic_DNA"/>
</dbReference>
<protein>
    <submittedName>
        <fullName evidence="5">Major facilitator superfamily</fullName>
    </submittedName>
</protein>
<sequence length="411" mass="43745">MPSQSSDKPLPSETSARALLSLLGTFLAFFCSVGFSNAFGVFQTYYSSHQLADRSNFDVAWIGSIALGITFGMAPVTGVLVDRVGAAILLFSGSAGLLLSVFMTSLASKYYQFILAQAVLQGVSMSFVAFPSLAITSKNFHRNRGLALGITVGGSSIGGLIWPIVLNELLNHENLSFRWTIRIVGFIMLPCLLLCCLSVRPSQPITTPRVSSEKHKTDLSIIKNPAFVLLCTGMAIIYLGMFGPFFYVSSYASSLGMSTSLSFYMISLLNAASLFGRVLPGFLADLYGHFNLCAGAGIFSSIIAFCWTTATNKAGVIVWSLAYGFSSGAILSLQAACVAKIATQQTQGTAVGLLMGSVALTVLFGTPICGQLVGHYGYLALSMFSGATLMAGSLLIVWAKLKLERNWMAVV</sequence>
<feature type="transmembrane region" description="Helical" evidence="3">
    <location>
        <begin position="316"/>
        <end position="339"/>
    </location>
</feature>
<keyword evidence="3" id="KW-0472">Membrane</keyword>
<comment type="subcellular location">
    <subcellularLocation>
        <location evidence="1">Membrane</location>
        <topology evidence="1">Multi-pass membrane protein</topology>
    </subcellularLocation>
</comment>
<dbReference type="GO" id="GO:0022857">
    <property type="term" value="F:transmembrane transporter activity"/>
    <property type="evidence" value="ECO:0007669"/>
    <property type="project" value="InterPro"/>
</dbReference>
<dbReference type="Proteomes" id="UP000627934">
    <property type="component" value="Unassembled WGS sequence"/>
</dbReference>